<protein>
    <recommendedName>
        <fullName evidence="3">CheW-like domain</fullName>
    </recommendedName>
</protein>
<sequence>MEQLSITLVPTAHETLILPSAIVAHIYPYAPPLLIDQASEFVIGGLLIGTDKLPLLDLFTTEAESKEEDRNSFRVVLVSAITSQSPFMQYAILAHGQPQIANIGANDLTSLGKGGHRYIARYVSFSGYDSDKHIILPNLPALEAELTMS</sequence>
<name>A0A381DWR7_9GAMM</name>
<dbReference type="InterPro" id="IPR036061">
    <property type="entry name" value="CheW-like_dom_sf"/>
</dbReference>
<dbReference type="SUPFAM" id="SSF50341">
    <property type="entry name" value="CheW-like"/>
    <property type="match status" value="1"/>
</dbReference>
<proteinExistence type="predicted"/>
<evidence type="ECO:0000313" key="2">
    <source>
        <dbReference type="Proteomes" id="UP000254572"/>
    </source>
</evidence>
<gene>
    <name evidence="1" type="ORF">NCTC13294_00053</name>
</gene>
<evidence type="ECO:0000313" key="1">
    <source>
        <dbReference type="EMBL" id="SUX17457.1"/>
    </source>
</evidence>
<dbReference type="GO" id="GO:0007165">
    <property type="term" value="P:signal transduction"/>
    <property type="evidence" value="ECO:0007669"/>
    <property type="project" value="InterPro"/>
</dbReference>
<dbReference type="AlphaFoldDB" id="A0A381DWR7"/>
<keyword evidence="2" id="KW-1185">Reference proteome</keyword>
<reference evidence="1 2" key="1">
    <citation type="submission" date="2018-06" db="EMBL/GenBank/DDBJ databases">
        <authorList>
            <consortium name="Pathogen Informatics"/>
            <person name="Doyle S."/>
        </authorList>
    </citation>
    <scope>NUCLEOTIDE SEQUENCE [LARGE SCALE GENOMIC DNA]</scope>
    <source>
        <strain evidence="1 2">NCTC13294</strain>
    </source>
</reference>
<dbReference type="RefSeq" id="WP_006985525.1">
    <property type="nucleotide sequence ID" value="NZ_CABMOK010000083.1"/>
</dbReference>
<accession>A0A381DWR7</accession>
<dbReference type="GO" id="GO:0006935">
    <property type="term" value="P:chemotaxis"/>
    <property type="evidence" value="ECO:0007669"/>
    <property type="project" value="InterPro"/>
</dbReference>
<organism evidence="1 2">
    <name type="scientific">Cardiobacterium valvarum</name>
    <dbReference type="NCBI Taxonomy" id="194702"/>
    <lineage>
        <taxon>Bacteria</taxon>
        <taxon>Pseudomonadati</taxon>
        <taxon>Pseudomonadota</taxon>
        <taxon>Gammaproteobacteria</taxon>
        <taxon>Cardiobacteriales</taxon>
        <taxon>Cardiobacteriaceae</taxon>
        <taxon>Cardiobacterium</taxon>
    </lineage>
</organism>
<dbReference type="OrthoDB" id="7063944at2"/>
<dbReference type="Proteomes" id="UP000254572">
    <property type="component" value="Unassembled WGS sequence"/>
</dbReference>
<evidence type="ECO:0008006" key="3">
    <source>
        <dbReference type="Google" id="ProtNLM"/>
    </source>
</evidence>
<dbReference type="EMBL" id="UFUW01000001">
    <property type="protein sequence ID" value="SUX17457.1"/>
    <property type="molecule type" value="Genomic_DNA"/>
</dbReference>